<evidence type="ECO:0000256" key="9">
    <source>
        <dbReference type="SAM" id="SignalP"/>
    </source>
</evidence>
<keyword evidence="8" id="KW-0175">Coiled coil</keyword>
<evidence type="ECO:0000313" key="11">
    <source>
        <dbReference type="Proteomes" id="UP000277498"/>
    </source>
</evidence>
<dbReference type="SUPFAM" id="SSF56954">
    <property type="entry name" value="Outer membrane efflux proteins (OEP)"/>
    <property type="match status" value="1"/>
</dbReference>
<gene>
    <name evidence="10" type="ORF">XINFAN_00524</name>
</gene>
<reference evidence="10 11" key="1">
    <citation type="submission" date="2018-11" db="EMBL/GenBank/DDBJ databases">
        <authorList>
            <person name="Criscuolo A."/>
        </authorList>
    </citation>
    <scope>NUCLEOTIDE SEQUENCE [LARGE SCALE GENOMIC DNA]</scope>
    <source>
        <strain evidence="10">ACIP111625</strain>
    </source>
</reference>
<proteinExistence type="inferred from homology"/>
<dbReference type="PANTHER" id="PTHR30026">
    <property type="entry name" value="OUTER MEMBRANE PROTEIN TOLC"/>
    <property type="match status" value="1"/>
</dbReference>
<evidence type="ECO:0000256" key="4">
    <source>
        <dbReference type="ARBA" id="ARBA00022452"/>
    </source>
</evidence>
<evidence type="ECO:0000256" key="8">
    <source>
        <dbReference type="SAM" id="Coils"/>
    </source>
</evidence>
<dbReference type="Pfam" id="PF02321">
    <property type="entry name" value="OEP"/>
    <property type="match status" value="2"/>
</dbReference>
<evidence type="ECO:0000256" key="6">
    <source>
        <dbReference type="ARBA" id="ARBA00023136"/>
    </source>
</evidence>
<evidence type="ECO:0000256" key="1">
    <source>
        <dbReference type="ARBA" id="ARBA00004442"/>
    </source>
</evidence>
<keyword evidence="9" id="KW-0732">Signal</keyword>
<evidence type="ECO:0000313" key="10">
    <source>
        <dbReference type="EMBL" id="VDC21160.1"/>
    </source>
</evidence>
<dbReference type="InterPro" id="IPR003423">
    <property type="entry name" value="OMP_efflux"/>
</dbReference>
<evidence type="ECO:0000256" key="2">
    <source>
        <dbReference type="ARBA" id="ARBA00007613"/>
    </source>
</evidence>
<comment type="similarity">
    <text evidence="2">Belongs to the outer membrane factor (OMF) (TC 1.B.17) family.</text>
</comment>
<accession>A0A3P5WPI1</accession>
<dbReference type="GO" id="GO:0015562">
    <property type="term" value="F:efflux transmembrane transporter activity"/>
    <property type="evidence" value="ECO:0007669"/>
    <property type="project" value="InterPro"/>
</dbReference>
<protein>
    <submittedName>
        <fullName evidence="10">Outer membrane efflux protein</fullName>
    </submittedName>
</protein>
<keyword evidence="3" id="KW-0813">Transport</keyword>
<feature type="coiled-coil region" evidence="8">
    <location>
        <begin position="306"/>
        <end position="372"/>
    </location>
</feature>
<dbReference type="Gene3D" id="1.20.1600.10">
    <property type="entry name" value="Outer membrane efflux proteins (OEP)"/>
    <property type="match status" value="1"/>
</dbReference>
<dbReference type="Proteomes" id="UP000277498">
    <property type="component" value="Unassembled WGS sequence"/>
</dbReference>
<dbReference type="GO" id="GO:1990281">
    <property type="term" value="C:efflux pump complex"/>
    <property type="evidence" value="ECO:0007669"/>
    <property type="project" value="TreeGrafter"/>
</dbReference>
<name>A0A3P5WPI1_9RHOB</name>
<keyword evidence="7" id="KW-0998">Cell outer membrane</keyword>
<dbReference type="EMBL" id="UXAW01000034">
    <property type="protein sequence ID" value="VDC21160.1"/>
    <property type="molecule type" value="Genomic_DNA"/>
</dbReference>
<evidence type="ECO:0000256" key="3">
    <source>
        <dbReference type="ARBA" id="ARBA00022448"/>
    </source>
</evidence>
<organism evidence="10 11">
    <name type="scientific">Pseudogemmobacter humi</name>
    <dbReference type="NCBI Taxonomy" id="2483812"/>
    <lineage>
        <taxon>Bacteria</taxon>
        <taxon>Pseudomonadati</taxon>
        <taxon>Pseudomonadota</taxon>
        <taxon>Alphaproteobacteria</taxon>
        <taxon>Rhodobacterales</taxon>
        <taxon>Paracoccaceae</taxon>
        <taxon>Pseudogemmobacter</taxon>
    </lineage>
</organism>
<feature type="chain" id="PRO_5018224562" evidence="9">
    <location>
        <begin position="32"/>
        <end position="420"/>
    </location>
</feature>
<keyword evidence="4" id="KW-1134">Transmembrane beta strand</keyword>
<keyword evidence="5" id="KW-0812">Transmembrane</keyword>
<feature type="signal peptide" evidence="9">
    <location>
        <begin position="1"/>
        <end position="31"/>
    </location>
</feature>
<evidence type="ECO:0000256" key="7">
    <source>
        <dbReference type="ARBA" id="ARBA00023237"/>
    </source>
</evidence>
<keyword evidence="6" id="KW-0472">Membrane</keyword>
<evidence type="ECO:0000256" key="5">
    <source>
        <dbReference type="ARBA" id="ARBA00022692"/>
    </source>
</evidence>
<keyword evidence="11" id="KW-1185">Reference proteome</keyword>
<dbReference type="AlphaFoldDB" id="A0A3P5WPI1"/>
<comment type="subcellular location">
    <subcellularLocation>
        <location evidence="1">Cell outer membrane</location>
    </subcellularLocation>
</comment>
<sequence length="420" mass="45451">MSRPGALMSFGPFRLAGILALLLAAGQPAAAQSLKEAVRLGAERDPTVESLQQAVARETTNIEIAKDGKRPQFSVSGATSSTDDDPALTVTVSQVLVDWGLVKSRIAAASHARVKVVAELKMAVEDLTLQISELYLELEILDQKIAATQTYIDFATRIEGFSRSRVAAGLSDSAEIARARLEIARAEQRMEQLRADQMITLSQLEFILGKPVASPGVPPALSFTDRFSSSANVIAAIVIAPAYVDAKADLDIALEGIKAAKASNKPKIVLQAQGRQDLTGGRGRSGAIGLTAGVDLNSSSFSGRAVVAAEQDRAAAESRLKAVERDLQNTVRVYVEQIQVLKANEVSQRRQLEQAREVLEAYEQQFVGGRRELIDLLTTGRDHYEAEIDEIETYKERKYTEYAAAHSVGMLGSLLFEARQ</sequence>
<dbReference type="InterPro" id="IPR051906">
    <property type="entry name" value="TolC-like"/>
</dbReference>
<dbReference type="GO" id="GO:0015288">
    <property type="term" value="F:porin activity"/>
    <property type="evidence" value="ECO:0007669"/>
    <property type="project" value="TreeGrafter"/>
</dbReference>
<dbReference type="GO" id="GO:0009279">
    <property type="term" value="C:cell outer membrane"/>
    <property type="evidence" value="ECO:0007669"/>
    <property type="project" value="UniProtKB-SubCell"/>
</dbReference>
<feature type="coiled-coil region" evidence="8">
    <location>
        <begin position="117"/>
        <end position="144"/>
    </location>
</feature>
<dbReference type="PANTHER" id="PTHR30026:SF22">
    <property type="entry name" value="OUTER MEMBRANE EFFLUX PROTEIN"/>
    <property type="match status" value="1"/>
</dbReference>